<protein>
    <submittedName>
        <fullName evidence="1">Uncharacterized protein</fullName>
    </submittedName>
</protein>
<dbReference type="AlphaFoldDB" id="A0A1M4ZJI9"/>
<evidence type="ECO:0000313" key="1">
    <source>
        <dbReference type="EMBL" id="SHF18213.1"/>
    </source>
</evidence>
<dbReference type="OrthoDB" id="948245at2"/>
<dbReference type="RefSeq" id="WP_072885310.1">
    <property type="nucleotide sequence ID" value="NZ_FQVO01000010.1"/>
</dbReference>
<accession>A0A1M4ZJI9</accession>
<dbReference type="STRING" id="1302685.SAMN05444408_11081"/>
<keyword evidence="2" id="KW-1185">Reference proteome</keyword>
<evidence type="ECO:0000313" key="2">
    <source>
        <dbReference type="Proteomes" id="UP000184236"/>
    </source>
</evidence>
<proteinExistence type="predicted"/>
<dbReference type="PROSITE" id="PS51257">
    <property type="entry name" value="PROKAR_LIPOPROTEIN"/>
    <property type="match status" value="1"/>
</dbReference>
<dbReference type="Proteomes" id="UP000184236">
    <property type="component" value="Unassembled WGS sequence"/>
</dbReference>
<organism evidence="1 2">
    <name type="scientific">Chryseobacterium takakiae</name>
    <dbReference type="NCBI Taxonomy" id="1302685"/>
    <lineage>
        <taxon>Bacteria</taxon>
        <taxon>Pseudomonadati</taxon>
        <taxon>Bacteroidota</taxon>
        <taxon>Flavobacteriia</taxon>
        <taxon>Flavobacteriales</taxon>
        <taxon>Weeksellaceae</taxon>
        <taxon>Chryseobacterium group</taxon>
        <taxon>Chryseobacterium</taxon>
    </lineage>
</organism>
<reference evidence="2" key="1">
    <citation type="submission" date="2016-11" db="EMBL/GenBank/DDBJ databases">
        <authorList>
            <person name="Varghese N."/>
            <person name="Submissions S."/>
        </authorList>
    </citation>
    <scope>NUCLEOTIDE SEQUENCE [LARGE SCALE GENOMIC DNA]</scope>
    <source>
        <strain evidence="2">DSM 26898</strain>
    </source>
</reference>
<name>A0A1M4ZJI9_9FLAO</name>
<sequence>MKTFILSFLFLVTFVVSCQHDGIDALESKVNPVDVYVAGIENNKACYWKNNQQTYLSSGDDITPTDIFLDNNNIYIIGYGQNDYFKEYFWKNNIRYSFRQYLNVPSNVYLRIADFTVVNNDIYFCGIIENPSPATPNEKYEYCYWKNGVKTILNTTADITFGYINNIISMSIYNSQVYTTGRKIINNVPYEGYYEGTTFHPIITIEDEYYDSIGNLTSNANNLYIAIRKNTVVYYRNLLTGVDTQPNQTIPSSLLPLIRLDGNDLYLLQYQSYFKNGNYYSINIDPQFELCYDMFILDQNIYSVRAVDSQNRGGKIYINNVETFYLPHAPQGTKQILKAIFAVQN</sequence>
<gene>
    <name evidence="1" type="ORF">SAMN05444408_11081</name>
</gene>
<dbReference type="EMBL" id="FQVO01000010">
    <property type="protein sequence ID" value="SHF18213.1"/>
    <property type="molecule type" value="Genomic_DNA"/>
</dbReference>